<name>A0ABU0THF4_9FLAO</name>
<reference evidence="1 2" key="1">
    <citation type="submission" date="2023-07" db="EMBL/GenBank/DDBJ databases">
        <title>Functional and genomic diversity of the sorghum phyllosphere microbiome.</title>
        <authorList>
            <person name="Shade A."/>
        </authorList>
    </citation>
    <scope>NUCLEOTIDE SEQUENCE [LARGE SCALE GENOMIC DNA]</scope>
    <source>
        <strain evidence="1 2">SORGH_AS_1064</strain>
    </source>
</reference>
<dbReference type="EMBL" id="JAUTAL010000001">
    <property type="protein sequence ID" value="MDQ1096484.1"/>
    <property type="molecule type" value="Genomic_DNA"/>
</dbReference>
<evidence type="ECO:0000313" key="2">
    <source>
        <dbReference type="Proteomes" id="UP001225072"/>
    </source>
</evidence>
<accession>A0ABU0THF4</accession>
<comment type="caution">
    <text evidence="1">The sequence shown here is derived from an EMBL/GenBank/DDBJ whole genome shotgun (WGS) entry which is preliminary data.</text>
</comment>
<keyword evidence="2" id="KW-1185">Reference proteome</keyword>
<evidence type="ECO:0008006" key="3">
    <source>
        <dbReference type="Google" id="ProtNLM"/>
    </source>
</evidence>
<gene>
    <name evidence="1" type="ORF">QE404_001631</name>
</gene>
<proteinExistence type="predicted"/>
<dbReference type="Proteomes" id="UP001225072">
    <property type="component" value="Unassembled WGS sequence"/>
</dbReference>
<protein>
    <recommendedName>
        <fullName evidence="3">HEPN domain-containing protein</fullName>
    </recommendedName>
</protein>
<organism evidence="1 2">
    <name type="scientific">Chryseobacterium camelliae</name>
    <dbReference type="NCBI Taxonomy" id="1265445"/>
    <lineage>
        <taxon>Bacteria</taxon>
        <taxon>Pseudomonadati</taxon>
        <taxon>Bacteroidota</taxon>
        <taxon>Flavobacteriia</taxon>
        <taxon>Flavobacteriales</taxon>
        <taxon>Weeksellaceae</taxon>
        <taxon>Chryseobacterium group</taxon>
        <taxon>Chryseobacterium</taxon>
    </lineage>
</organism>
<evidence type="ECO:0000313" key="1">
    <source>
        <dbReference type="EMBL" id="MDQ1096484.1"/>
    </source>
</evidence>
<dbReference type="RefSeq" id="WP_307448944.1">
    <property type="nucleotide sequence ID" value="NZ_JAUTAL010000001.1"/>
</dbReference>
<sequence length="540" mass="63551">MDTTKKMMIPLKNEYLRNQLRQECLNNLILQIYYHPADQKGYSHLFLMTQSHKDAELIRERKWVTKAFSEHQTKLYVSCPQTVEYQLKKGYPLVYYYTHSSLLIYSKDPVPACHHMDKAGKHRMKRYSSFREEFYHDHDLLKSETDRFHALYSPISTYLMYIRLIEHDLDYLEYMYLGDRRDHKNKHQRIKDLTLHIPLLRKLLVRKNGNTYYLISKLEAALNAAESGDEMDIRTELYSAIQHLESELYQRIEHRFKELKTMLEPDVPVLAVEAEIPETKTGDKNLEMIFNAVCKTADPEEIFLFHTADTFENSRKIRLYYLLVIGEGLGNEKIIRIQDSVQAKSCGSAGVVILSHSRISIQEQLFNGQHLMRQIMTGRNRIFTTDDLHPDIHWEEPHGTEYGDMDLYYAALQGYVTKYFAMRKYVEDNKGYGFAAVFARCVMKAFRVFLYGSLHSYMPHYLNAFSIWKLCVFADPSMEKIEFLFGKLSPDFYRTIDAGLRYTDNIDHCPGEKLLIMDEILDCLMNRIGNLIESKNLQNK</sequence>